<gene>
    <name evidence="1" type="ORF">NSPWAT_1106</name>
</gene>
<sequence length="74" mass="8578">MVRRVRSSRSTPCLCGCSSWSSSGSVVSLARRKQRKFPQEFLFLRSSNSNQWMGRQSSGWRPVWNANLYLLDLH</sequence>
<dbReference type="EMBL" id="OX336137">
    <property type="protein sequence ID" value="CAI2717965.1"/>
    <property type="molecule type" value="Genomic_DNA"/>
</dbReference>
<evidence type="ECO:0000313" key="2">
    <source>
        <dbReference type="Proteomes" id="UP001157733"/>
    </source>
</evidence>
<protein>
    <submittedName>
        <fullName evidence="1">Uncharacterized protein</fullName>
    </submittedName>
</protein>
<keyword evidence="2" id="KW-1185">Reference proteome</keyword>
<organism evidence="1 2">
    <name type="scientific">Nitrospina watsonii</name>
    <dbReference type="NCBI Taxonomy" id="1323948"/>
    <lineage>
        <taxon>Bacteria</taxon>
        <taxon>Pseudomonadati</taxon>
        <taxon>Nitrospinota/Tectimicrobiota group</taxon>
        <taxon>Nitrospinota</taxon>
        <taxon>Nitrospinia</taxon>
        <taxon>Nitrospinales</taxon>
        <taxon>Nitrospinaceae</taxon>
        <taxon>Nitrospina</taxon>
    </lineage>
</organism>
<dbReference type="Proteomes" id="UP001157733">
    <property type="component" value="Chromosome"/>
</dbReference>
<accession>A0ABN8VW12</accession>
<evidence type="ECO:0000313" key="1">
    <source>
        <dbReference type="EMBL" id="CAI2717965.1"/>
    </source>
</evidence>
<name>A0ABN8VW12_9BACT</name>
<reference evidence="1 2" key="1">
    <citation type="submission" date="2022-09" db="EMBL/GenBank/DDBJ databases">
        <authorList>
            <person name="Kop L."/>
        </authorList>
    </citation>
    <scope>NUCLEOTIDE SEQUENCE [LARGE SCALE GENOMIC DNA]</scope>
    <source>
        <strain evidence="1 2">347</strain>
    </source>
</reference>
<proteinExistence type="predicted"/>